<sequence length="106" mass="11726">MATAPKRLQNTSLYCLQSTTATRPAQQWASPAQATPACEGPWNIGLHPKAESPSPFNPTGRSIRASPWTLVLNNCISYWEGERKPVFSNLFGYKGYLSSQKIIRSV</sequence>
<dbReference type="Proteomes" id="UP001066276">
    <property type="component" value="Chromosome 12"/>
</dbReference>
<proteinExistence type="predicted"/>
<protein>
    <submittedName>
        <fullName evidence="1">Uncharacterized protein</fullName>
    </submittedName>
</protein>
<reference evidence="1" key="1">
    <citation type="journal article" date="2022" name="bioRxiv">
        <title>Sequencing and chromosome-scale assembly of the giantPleurodeles waltlgenome.</title>
        <authorList>
            <person name="Brown T."/>
            <person name="Elewa A."/>
            <person name="Iarovenko S."/>
            <person name="Subramanian E."/>
            <person name="Araus A.J."/>
            <person name="Petzold A."/>
            <person name="Susuki M."/>
            <person name="Suzuki K.-i.T."/>
            <person name="Hayashi T."/>
            <person name="Toyoda A."/>
            <person name="Oliveira C."/>
            <person name="Osipova E."/>
            <person name="Leigh N.D."/>
            <person name="Simon A."/>
            <person name="Yun M.H."/>
        </authorList>
    </citation>
    <scope>NUCLEOTIDE SEQUENCE</scope>
    <source>
        <strain evidence="1">20211129_DDA</strain>
        <tissue evidence="1">Liver</tissue>
    </source>
</reference>
<dbReference type="EMBL" id="JANPWB010000016">
    <property type="protein sequence ID" value="KAJ1080336.1"/>
    <property type="molecule type" value="Genomic_DNA"/>
</dbReference>
<comment type="caution">
    <text evidence="1">The sequence shown here is derived from an EMBL/GenBank/DDBJ whole genome shotgun (WGS) entry which is preliminary data.</text>
</comment>
<evidence type="ECO:0000313" key="2">
    <source>
        <dbReference type="Proteomes" id="UP001066276"/>
    </source>
</evidence>
<dbReference type="AlphaFoldDB" id="A0AAV7KME0"/>
<gene>
    <name evidence="1" type="ORF">NDU88_000555</name>
</gene>
<accession>A0AAV7KME0</accession>
<name>A0AAV7KME0_PLEWA</name>
<organism evidence="1 2">
    <name type="scientific">Pleurodeles waltl</name>
    <name type="common">Iberian ribbed newt</name>
    <dbReference type="NCBI Taxonomy" id="8319"/>
    <lineage>
        <taxon>Eukaryota</taxon>
        <taxon>Metazoa</taxon>
        <taxon>Chordata</taxon>
        <taxon>Craniata</taxon>
        <taxon>Vertebrata</taxon>
        <taxon>Euteleostomi</taxon>
        <taxon>Amphibia</taxon>
        <taxon>Batrachia</taxon>
        <taxon>Caudata</taxon>
        <taxon>Salamandroidea</taxon>
        <taxon>Salamandridae</taxon>
        <taxon>Pleurodelinae</taxon>
        <taxon>Pleurodeles</taxon>
    </lineage>
</organism>
<keyword evidence="2" id="KW-1185">Reference proteome</keyword>
<evidence type="ECO:0000313" key="1">
    <source>
        <dbReference type="EMBL" id="KAJ1080336.1"/>
    </source>
</evidence>